<dbReference type="AlphaFoldDB" id="A0A6C0DB47"/>
<name>A0A6C0DB47_9ZZZZ</name>
<dbReference type="InterPro" id="IPR005135">
    <property type="entry name" value="Endo/exonuclease/phosphatase"/>
</dbReference>
<accession>A0A6C0DB47</accession>
<reference evidence="2" key="1">
    <citation type="journal article" date="2020" name="Nature">
        <title>Giant virus diversity and host interactions through global metagenomics.</title>
        <authorList>
            <person name="Schulz F."/>
            <person name="Roux S."/>
            <person name="Paez-Espino D."/>
            <person name="Jungbluth S."/>
            <person name="Walsh D.A."/>
            <person name="Denef V.J."/>
            <person name="McMahon K.D."/>
            <person name="Konstantinidis K.T."/>
            <person name="Eloe-Fadrosh E.A."/>
            <person name="Kyrpides N.C."/>
            <person name="Woyke T."/>
        </authorList>
    </citation>
    <scope>NUCLEOTIDE SEQUENCE</scope>
    <source>
        <strain evidence="2">GVMAG-M-3300023174-132</strain>
    </source>
</reference>
<protein>
    <recommendedName>
        <fullName evidence="1">Endonuclease/exonuclease/phosphatase domain-containing protein</fullName>
    </recommendedName>
</protein>
<dbReference type="Pfam" id="PF03372">
    <property type="entry name" value="Exo_endo_phos"/>
    <property type="match status" value="1"/>
</dbReference>
<evidence type="ECO:0000259" key="1">
    <source>
        <dbReference type="Pfam" id="PF03372"/>
    </source>
</evidence>
<dbReference type="SUPFAM" id="SSF56219">
    <property type="entry name" value="DNase I-like"/>
    <property type="match status" value="1"/>
</dbReference>
<dbReference type="EMBL" id="MN739575">
    <property type="protein sequence ID" value="QHT13622.1"/>
    <property type="molecule type" value="Genomic_DNA"/>
</dbReference>
<dbReference type="Gene3D" id="3.60.10.10">
    <property type="entry name" value="Endonuclease/exonuclease/phosphatase"/>
    <property type="match status" value="1"/>
</dbReference>
<dbReference type="GO" id="GO:0003824">
    <property type="term" value="F:catalytic activity"/>
    <property type="evidence" value="ECO:0007669"/>
    <property type="project" value="InterPro"/>
</dbReference>
<evidence type="ECO:0000313" key="2">
    <source>
        <dbReference type="EMBL" id="QHT13622.1"/>
    </source>
</evidence>
<dbReference type="InterPro" id="IPR036691">
    <property type="entry name" value="Endo/exonu/phosph_ase_sf"/>
</dbReference>
<proteinExistence type="predicted"/>
<sequence>MGLRIASYNMHDLTVSILLSNVKILQTVRHILKREDNDIIALQGIWCRYDTWAAAFAVAGWQLVRPHRESHILGFFGSGLAIAFRPSQWTLTDSRFYPFLASAFPDTTAVKGWFRVVLTGFQEKSVTIINTHLQSDFSIETRQAQIQQLLIHNKEHPADHIVGELYAEE</sequence>
<organism evidence="2">
    <name type="scientific">viral metagenome</name>
    <dbReference type="NCBI Taxonomy" id="1070528"/>
    <lineage>
        <taxon>unclassified sequences</taxon>
        <taxon>metagenomes</taxon>
        <taxon>organismal metagenomes</taxon>
    </lineage>
</organism>
<feature type="domain" description="Endonuclease/exonuclease/phosphatase" evidence="1">
    <location>
        <begin position="26"/>
        <end position="157"/>
    </location>
</feature>